<reference evidence="1 4" key="1">
    <citation type="submission" date="2018-02" db="EMBL/GenBank/DDBJ databases">
        <title>Deep subsurface shale carbon reservoir microbial communities from Ohio and West Virginia, USA.</title>
        <authorList>
            <person name="Wrighton K."/>
        </authorList>
    </citation>
    <scope>NUCLEOTIDE SEQUENCE [LARGE SCALE GENOMIC DNA]</scope>
    <source>
        <strain evidence="1 4">UTICA-S1B6</strain>
    </source>
</reference>
<gene>
    <name evidence="2" type="ORF">B0H24_103111</name>
    <name evidence="1" type="ORF">BY455_13011</name>
</gene>
<dbReference type="InterPro" id="IPR035093">
    <property type="entry name" value="RelE/ParE_toxin_dom_sf"/>
</dbReference>
<comment type="caution">
    <text evidence="2">The sequence shown here is derived from an EMBL/GenBank/DDBJ whole genome shotgun (WGS) entry which is preliminary data.</text>
</comment>
<evidence type="ECO:0000313" key="1">
    <source>
        <dbReference type="EMBL" id="PPK50240.1"/>
    </source>
</evidence>
<evidence type="ECO:0000313" key="2">
    <source>
        <dbReference type="EMBL" id="PPK52865.1"/>
    </source>
</evidence>
<evidence type="ECO:0000313" key="4">
    <source>
        <dbReference type="Proteomes" id="UP000239648"/>
    </source>
</evidence>
<protein>
    <submittedName>
        <fullName evidence="2">Proteic killer suppression protein</fullName>
    </submittedName>
</protein>
<dbReference type="RefSeq" id="WP_104417216.1">
    <property type="nucleotide sequence ID" value="NZ_PTIT01000030.1"/>
</dbReference>
<dbReference type="Proteomes" id="UP000239446">
    <property type="component" value="Unassembled WGS sequence"/>
</dbReference>
<proteinExistence type="predicted"/>
<dbReference type="AlphaFoldDB" id="A0A2S6G348"/>
<dbReference type="OrthoDB" id="9801102at2"/>
<dbReference type="EMBL" id="PTIU01000031">
    <property type="protein sequence ID" value="PPK52865.1"/>
    <property type="molecule type" value="Genomic_DNA"/>
</dbReference>
<name>A0A2S6G348_9GAMM</name>
<accession>A0A2S6G348</accession>
<keyword evidence="4" id="KW-1185">Reference proteome</keyword>
<organism evidence="2 3">
    <name type="scientific">Marinobacter persicus</name>
    <dbReference type="NCBI Taxonomy" id="930118"/>
    <lineage>
        <taxon>Bacteria</taxon>
        <taxon>Pseudomonadati</taxon>
        <taxon>Pseudomonadota</taxon>
        <taxon>Gammaproteobacteria</taxon>
        <taxon>Pseudomonadales</taxon>
        <taxon>Marinobacteraceae</taxon>
        <taxon>Marinobacter</taxon>
    </lineage>
</organism>
<reference evidence="2 3" key="2">
    <citation type="submission" date="2018-02" db="EMBL/GenBank/DDBJ databases">
        <title>Subsurface microbial communities from deep shales in Ohio and West Virginia, USA.</title>
        <authorList>
            <person name="Wrighton K."/>
        </authorList>
    </citation>
    <scope>NUCLEOTIDE SEQUENCE [LARGE SCALE GENOMIC DNA]</scope>
    <source>
        <strain evidence="2 3">UTICA-S1B9</strain>
    </source>
</reference>
<dbReference type="SUPFAM" id="SSF143011">
    <property type="entry name" value="RelE-like"/>
    <property type="match status" value="1"/>
</dbReference>
<dbReference type="Gene3D" id="3.30.2310.20">
    <property type="entry name" value="RelE-like"/>
    <property type="match status" value="1"/>
</dbReference>
<dbReference type="EMBL" id="PTIT01000030">
    <property type="protein sequence ID" value="PPK50240.1"/>
    <property type="molecule type" value="Genomic_DNA"/>
</dbReference>
<sequence length="114" mass="12792">MRITFATKKLMKQMNDGREMVKAHGPKRAKKLQIVLTQLHALPDLGAFAPPYSPPHRCHELTGNRKGQLSVDLDHPYRLILKPDHDPLPERSEGGLDWSSVTKIKIIGVVDTHG</sequence>
<dbReference type="Proteomes" id="UP000239648">
    <property type="component" value="Unassembled WGS sequence"/>
</dbReference>
<evidence type="ECO:0000313" key="3">
    <source>
        <dbReference type="Proteomes" id="UP000239446"/>
    </source>
</evidence>